<accession>A0AAD4X8C0</accession>
<dbReference type="EMBL" id="JAJJMB010014022">
    <property type="protein sequence ID" value="KAI3863720.1"/>
    <property type="molecule type" value="Genomic_DNA"/>
</dbReference>
<reference evidence="2" key="1">
    <citation type="submission" date="2022-04" db="EMBL/GenBank/DDBJ databases">
        <title>A functionally conserved STORR gene fusion in Papaver species that diverged 16.8 million years ago.</title>
        <authorList>
            <person name="Catania T."/>
        </authorList>
    </citation>
    <scope>NUCLEOTIDE SEQUENCE</scope>
    <source>
        <strain evidence="2">S-188037</strain>
    </source>
</reference>
<dbReference type="Proteomes" id="UP001202328">
    <property type="component" value="Unassembled WGS sequence"/>
</dbReference>
<feature type="non-terminal residue" evidence="2">
    <location>
        <position position="65"/>
    </location>
</feature>
<gene>
    <name evidence="2" type="ORF">MKW98_031312</name>
</gene>
<organism evidence="2 3">
    <name type="scientific">Papaver atlanticum</name>
    <dbReference type="NCBI Taxonomy" id="357466"/>
    <lineage>
        <taxon>Eukaryota</taxon>
        <taxon>Viridiplantae</taxon>
        <taxon>Streptophyta</taxon>
        <taxon>Embryophyta</taxon>
        <taxon>Tracheophyta</taxon>
        <taxon>Spermatophyta</taxon>
        <taxon>Magnoliopsida</taxon>
        <taxon>Ranunculales</taxon>
        <taxon>Papaveraceae</taxon>
        <taxon>Papaveroideae</taxon>
        <taxon>Papaver</taxon>
    </lineage>
</organism>
<dbReference type="AlphaFoldDB" id="A0AAD4X8C0"/>
<name>A0AAD4X8C0_9MAGN</name>
<evidence type="ECO:0000256" key="1">
    <source>
        <dbReference type="SAM" id="MobiDB-lite"/>
    </source>
</evidence>
<sequence length="65" mass="7155">MDEATEHQIKAGSPLEFTINLKEPERKKSKYKRKVPIAEEVNVKKSKGSQSAGVNLNSDGVVVTD</sequence>
<comment type="caution">
    <text evidence="2">The sequence shown here is derived from an EMBL/GenBank/DDBJ whole genome shotgun (WGS) entry which is preliminary data.</text>
</comment>
<evidence type="ECO:0000313" key="2">
    <source>
        <dbReference type="EMBL" id="KAI3863720.1"/>
    </source>
</evidence>
<keyword evidence="3" id="KW-1185">Reference proteome</keyword>
<proteinExistence type="predicted"/>
<evidence type="ECO:0000313" key="3">
    <source>
        <dbReference type="Proteomes" id="UP001202328"/>
    </source>
</evidence>
<feature type="region of interest" description="Disordered" evidence="1">
    <location>
        <begin position="45"/>
        <end position="65"/>
    </location>
</feature>
<feature type="compositionally biased region" description="Polar residues" evidence="1">
    <location>
        <begin position="48"/>
        <end position="58"/>
    </location>
</feature>
<protein>
    <submittedName>
        <fullName evidence="2">Uncharacterized protein</fullName>
    </submittedName>
</protein>